<reference evidence="2 3" key="1">
    <citation type="submission" date="2015-01" db="EMBL/GenBank/DDBJ databases">
        <title>Enhanced salinomycin production by adjusting the supply of polyketide extender units in Streptomyce albus DSM 41398.</title>
        <authorList>
            <person name="Lu C."/>
        </authorList>
    </citation>
    <scope>NUCLEOTIDE SEQUENCE [LARGE SCALE GENOMIC DNA]</scope>
    <source>
        <strain evidence="3">ATCC 21838 / DSM 41398 / FERM P-419 / JCM 4703 / NBRC 107858</strain>
    </source>
</reference>
<dbReference type="AlphaFoldDB" id="A0A0B5EQR3"/>
<sequence>MLHARRLPPVVRQFSRRSRGRSRGPSRSRTAGKSWHRESCDGPDHPAAG</sequence>
<proteinExistence type="predicted"/>
<protein>
    <submittedName>
        <fullName evidence="2">Uncharacterized protein</fullName>
    </submittedName>
</protein>
<organism evidence="2 3">
    <name type="scientific">Streptomyces albus (strain ATCC 21838 / DSM 41398 / FERM P-419 / JCM 4703 / NBRC 107858)</name>
    <dbReference type="NCBI Taxonomy" id="1081613"/>
    <lineage>
        <taxon>Bacteria</taxon>
        <taxon>Bacillati</taxon>
        <taxon>Actinomycetota</taxon>
        <taxon>Actinomycetes</taxon>
        <taxon>Kitasatosporales</taxon>
        <taxon>Streptomycetaceae</taxon>
        <taxon>Streptomyces</taxon>
    </lineage>
</organism>
<dbReference type="EMBL" id="CP010519">
    <property type="protein sequence ID" value="AJE85123.1"/>
    <property type="molecule type" value="Genomic_DNA"/>
</dbReference>
<dbReference type="Proteomes" id="UP000031523">
    <property type="component" value="Chromosome"/>
</dbReference>
<evidence type="ECO:0000313" key="3">
    <source>
        <dbReference type="Proteomes" id="UP000031523"/>
    </source>
</evidence>
<dbReference type="KEGG" id="sals:SLNWT_4747"/>
<feature type="compositionally biased region" description="Basic and acidic residues" evidence="1">
    <location>
        <begin position="35"/>
        <end position="49"/>
    </location>
</feature>
<gene>
    <name evidence="2" type="ORF">SLNWT_4747</name>
</gene>
<name>A0A0B5EQR3_STRA4</name>
<keyword evidence="3" id="KW-1185">Reference proteome</keyword>
<feature type="compositionally biased region" description="Basic residues" evidence="1">
    <location>
        <begin position="14"/>
        <end position="26"/>
    </location>
</feature>
<evidence type="ECO:0000313" key="2">
    <source>
        <dbReference type="EMBL" id="AJE85123.1"/>
    </source>
</evidence>
<feature type="region of interest" description="Disordered" evidence="1">
    <location>
        <begin position="1"/>
        <end position="49"/>
    </location>
</feature>
<accession>A0A0B5EQR3</accession>
<evidence type="ECO:0000256" key="1">
    <source>
        <dbReference type="SAM" id="MobiDB-lite"/>
    </source>
</evidence>